<dbReference type="PANTHER" id="PTHR30399">
    <property type="entry name" value="UNCHARACTERIZED PROTEIN YGJP"/>
    <property type="match status" value="1"/>
</dbReference>
<dbReference type="Proteomes" id="UP000326061">
    <property type="component" value="Chromosome"/>
</dbReference>
<protein>
    <submittedName>
        <fullName evidence="2">M48 family metallopeptidase</fullName>
    </submittedName>
</protein>
<evidence type="ECO:0000313" key="2">
    <source>
        <dbReference type="EMBL" id="QFR44224.1"/>
    </source>
</evidence>
<dbReference type="CDD" id="cd07344">
    <property type="entry name" value="M48_yhfN_like"/>
    <property type="match status" value="1"/>
</dbReference>
<evidence type="ECO:0000259" key="1">
    <source>
        <dbReference type="Pfam" id="PF01863"/>
    </source>
</evidence>
<name>A0AAJ4A5D8_9BACT</name>
<accession>A0AAJ4A5D8</accession>
<dbReference type="InterPro" id="IPR002725">
    <property type="entry name" value="YgjP-like_metallopeptidase"/>
</dbReference>
<proteinExistence type="predicted"/>
<dbReference type="KEGG" id="suln:FJR47_05010"/>
<dbReference type="Gene3D" id="3.30.2010.10">
    <property type="entry name" value="Metalloproteases ('zincins'), catalytic domain"/>
    <property type="match status" value="1"/>
</dbReference>
<evidence type="ECO:0000313" key="3">
    <source>
        <dbReference type="Proteomes" id="UP000326061"/>
    </source>
</evidence>
<dbReference type="InterPro" id="IPR053136">
    <property type="entry name" value="UTP_pyrophosphatase-like"/>
</dbReference>
<dbReference type="PANTHER" id="PTHR30399:SF1">
    <property type="entry name" value="UTP PYROPHOSPHATASE"/>
    <property type="match status" value="1"/>
</dbReference>
<dbReference type="EMBL" id="CP041166">
    <property type="protein sequence ID" value="QFR44224.1"/>
    <property type="molecule type" value="Genomic_DNA"/>
</dbReference>
<keyword evidence="3" id="KW-1185">Reference proteome</keyword>
<reference evidence="3" key="1">
    <citation type="submission" date="2019-06" db="EMBL/GenBank/DDBJ databases">
        <title>Sulfurimonas gotlandica sp. nov., a chemoautotrophic and psychrotolerant epsilonproteobacterium isolated from a pelagic redoxcline, and an emended description of the genus Sulfurimonas.</title>
        <authorList>
            <person name="Wang S."/>
            <person name="Jiang L."/>
            <person name="Shao Z."/>
        </authorList>
    </citation>
    <scope>NUCLEOTIDE SEQUENCE [LARGE SCALE GENOMIC DNA]</scope>
    <source>
        <strain evidence="3">1-1N</strain>
    </source>
</reference>
<sequence>MSVKKNGEIVLKTPAVSKKYIQNLLISREEWIRKQLKIVEKNSQIRVNLQDEVLLFGKIFSIDTDKAKELRTYLKKIDTTKIDNILRCYDEFYKFYAQNYIVPRVEYYSKIMDLTYSDIKFRKMRSRWGSCSSKGIITFNTELIKVEEKLIDYVVVHELAHLKHMNHSKKFHSLVNQYIPDSYELNQKLKNFWF</sequence>
<gene>
    <name evidence="2" type="ORF">FJR47_05010</name>
</gene>
<feature type="domain" description="YgjP-like metallopeptidase" evidence="1">
    <location>
        <begin position="2"/>
        <end position="191"/>
    </location>
</feature>
<dbReference type="Pfam" id="PF01863">
    <property type="entry name" value="YgjP-like"/>
    <property type="match status" value="1"/>
</dbReference>
<organism evidence="2 3">
    <name type="scientific">Sulfurimonas xiamenensis</name>
    <dbReference type="NCBI Taxonomy" id="2590021"/>
    <lineage>
        <taxon>Bacteria</taxon>
        <taxon>Pseudomonadati</taxon>
        <taxon>Campylobacterota</taxon>
        <taxon>Epsilonproteobacteria</taxon>
        <taxon>Campylobacterales</taxon>
        <taxon>Sulfurimonadaceae</taxon>
        <taxon>Sulfurimonas</taxon>
    </lineage>
</organism>
<dbReference type="AlphaFoldDB" id="A0AAJ4A5D8"/>